<evidence type="ECO:0000313" key="8">
    <source>
        <dbReference type="Proteomes" id="UP000078546"/>
    </source>
</evidence>
<keyword evidence="4" id="KW-0539">Nucleus</keyword>
<evidence type="ECO:0000256" key="3">
    <source>
        <dbReference type="ARBA" id="ARBA00022664"/>
    </source>
</evidence>
<sequence>MEESDDEDNVQVIVFGNSTEAKFDDFYKEEDAAKENEHRINVDDNAFSRNETEQGEEPQDLDVEAQVQKATKENRVFMKYEYTKEKPWAHHTDKSMWFNYNLDENSFKEWVQKHIDKRIEKQQYYQIENSDNIFDDHVKVNMNTQTPIFEEDLQNYKSSNYKNVVAGKNKMKNRNVKGTNFQAKKNVTTLFSEENSYTAEGRFSSYQFKTEDCFAHPSGNAPFDHTQANENAFPQSETNANGKNNPTNSEVANGTSTSEAVTGLAQTDDLSQFQNLINFFRQNPEG</sequence>
<dbReference type="GO" id="GO:0006397">
    <property type="term" value="P:mRNA processing"/>
    <property type="evidence" value="ECO:0007669"/>
    <property type="project" value="UniProtKB-KW"/>
</dbReference>
<feature type="domain" description="Pre-mRNA polyadenylation factor Fip1" evidence="6">
    <location>
        <begin position="83"/>
        <end position="114"/>
    </location>
</feature>
<evidence type="ECO:0000313" key="7">
    <source>
        <dbReference type="EMBL" id="SBS87025.1"/>
    </source>
</evidence>
<gene>
    <name evidence="7" type="ORF">POVCU1_013990</name>
</gene>
<evidence type="ECO:0000256" key="2">
    <source>
        <dbReference type="ARBA" id="ARBA00007459"/>
    </source>
</evidence>
<dbReference type="GO" id="GO:0005634">
    <property type="term" value="C:nucleus"/>
    <property type="evidence" value="ECO:0007669"/>
    <property type="project" value="UniProtKB-SubCell"/>
</dbReference>
<feature type="compositionally biased region" description="Acidic residues" evidence="5">
    <location>
        <begin position="53"/>
        <end position="63"/>
    </location>
</feature>
<dbReference type="Pfam" id="PF05182">
    <property type="entry name" value="Fip1"/>
    <property type="match status" value="1"/>
</dbReference>
<proteinExistence type="inferred from homology"/>
<dbReference type="EMBL" id="FLQV01000260">
    <property type="protein sequence ID" value="SBS87025.1"/>
    <property type="molecule type" value="Genomic_DNA"/>
</dbReference>
<dbReference type="InterPro" id="IPR007854">
    <property type="entry name" value="Fip1_dom"/>
</dbReference>
<feature type="region of interest" description="Disordered" evidence="5">
    <location>
        <begin position="233"/>
        <end position="258"/>
    </location>
</feature>
<reference evidence="8" key="1">
    <citation type="submission" date="2016-05" db="EMBL/GenBank/DDBJ databases">
        <authorList>
            <person name="Naeem Raeece"/>
        </authorList>
    </citation>
    <scope>NUCLEOTIDE SEQUENCE [LARGE SCALE GENOMIC DNA]</scope>
</reference>
<keyword evidence="3" id="KW-0507">mRNA processing</keyword>
<feature type="compositionally biased region" description="Basic and acidic residues" evidence="5">
    <location>
        <begin position="33"/>
        <end position="42"/>
    </location>
</feature>
<comment type="similarity">
    <text evidence="2">Belongs to the FIP1 family.</text>
</comment>
<accession>A0A1A8W2N3</accession>
<protein>
    <recommendedName>
        <fullName evidence="6">Pre-mRNA polyadenylation factor Fip1 domain-containing protein</fullName>
    </recommendedName>
</protein>
<name>A0A1A8W2N3_PLAOA</name>
<evidence type="ECO:0000259" key="6">
    <source>
        <dbReference type="Pfam" id="PF05182"/>
    </source>
</evidence>
<comment type="subcellular location">
    <subcellularLocation>
        <location evidence="1">Nucleus</location>
    </subcellularLocation>
</comment>
<dbReference type="Proteomes" id="UP000078546">
    <property type="component" value="Unassembled WGS sequence"/>
</dbReference>
<evidence type="ECO:0000256" key="5">
    <source>
        <dbReference type="SAM" id="MobiDB-lite"/>
    </source>
</evidence>
<dbReference type="AlphaFoldDB" id="A0A1A8W2N3"/>
<feature type="region of interest" description="Disordered" evidence="5">
    <location>
        <begin position="33"/>
        <end position="64"/>
    </location>
</feature>
<evidence type="ECO:0000256" key="1">
    <source>
        <dbReference type="ARBA" id="ARBA00004123"/>
    </source>
</evidence>
<evidence type="ECO:0000256" key="4">
    <source>
        <dbReference type="ARBA" id="ARBA00023242"/>
    </source>
</evidence>
<organism evidence="7 8">
    <name type="scientific">Plasmodium ovale curtisi</name>
    <dbReference type="NCBI Taxonomy" id="864141"/>
    <lineage>
        <taxon>Eukaryota</taxon>
        <taxon>Sar</taxon>
        <taxon>Alveolata</taxon>
        <taxon>Apicomplexa</taxon>
        <taxon>Aconoidasida</taxon>
        <taxon>Haemosporida</taxon>
        <taxon>Plasmodiidae</taxon>
        <taxon>Plasmodium</taxon>
        <taxon>Plasmodium (Plasmodium)</taxon>
    </lineage>
</organism>